<protein>
    <submittedName>
        <fullName evidence="1">Carboxylic ester hydrolase</fullName>
    </submittedName>
</protein>
<comment type="caution">
    <text evidence="1">The sequence shown here is derived from an EMBL/GenBank/DDBJ whole genome shotgun (WGS) entry which is preliminary data.</text>
</comment>
<name>A0ACB9SSF4_HOLOL</name>
<evidence type="ECO:0000313" key="1">
    <source>
        <dbReference type="EMBL" id="KAI4457912.1"/>
    </source>
</evidence>
<dbReference type="Proteomes" id="UP001056778">
    <property type="component" value="Chromosome 7"/>
</dbReference>
<proteinExistence type="predicted"/>
<keyword evidence="1" id="KW-0378">Hydrolase</keyword>
<gene>
    <name evidence="1" type="ORF">MML48_7g00016072</name>
</gene>
<keyword evidence="2" id="KW-1185">Reference proteome</keyword>
<evidence type="ECO:0000313" key="2">
    <source>
        <dbReference type="Proteomes" id="UP001056778"/>
    </source>
</evidence>
<organism evidence="1 2">
    <name type="scientific">Holotrichia oblita</name>
    <name type="common">Chafer beetle</name>
    <dbReference type="NCBI Taxonomy" id="644536"/>
    <lineage>
        <taxon>Eukaryota</taxon>
        <taxon>Metazoa</taxon>
        <taxon>Ecdysozoa</taxon>
        <taxon>Arthropoda</taxon>
        <taxon>Hexapoda</taxon>
        <taxon>Insecta</taxon>
        <taxon>Pterygota</taxon>
        <taxon>Neoptera</taxon>
        <taxon>Endopterygota</taxon>
        <taxon>Coleoptera</taxon>
        <taxon>Polyphaga</taxon>
        <taxon>Scarabaeiformia</taxon>
        <taxon>Scarabaeidae</taxon>
        <taxon>Melolonthinae</taxon>
        <taxon>Holotrichia</taxon>
    </lineage>
</organism>
<reference evidence="1" key="1">
    <citation type="submission" date="2022-04" db="EMBL/GenBank/DDBJ databases">
        <title>Chromosome-scale genome assembly of Holotrichia oblita Faldermann.</title>
        <authorList>
            <person name="Rongchong L."/>
        </authorList>
    </citation>
    <scope>NUCLEOTIDE SEQUENCE</scope>
    <source>
        <strain evidence="1">81SQS9</strain>
    </source>
</reference>
<dbReference type="EMBL" id="CM043021">
    <property type="protein sequence ID" value="KAI4457912.1"/>
    <property type="molecule type" value="Genomic_DNA"/>
</dbReference>
<accession>A0ACB9SSF4</accession>
<sequence>MKARKMAAGTWTAEKPSKTKGTTERVDKADRPKTSGEKRPRSESKTPLTTTGAKRSKGEPRPTGSCSDTVSGIRRAGIPYARPPIGDLRFEVSHTITKFPGDEDCLYLNVYVPRETPNPADNLNIIVHIHAGGMLVWDSTFYAGAKYLMDEEIILVTMNYRLGALGFFSTDDDVVPGNNGLKDQVLSLKWIQKNIRYFGGNPESVMLTGMSAGSVSVHLHYFSPLSRGLFHKGVSQSGTALHPLIPQKSASQSAKQLGEMLGCPTDNSKHLRDCLRTRSAKTIIVSQKSFLPSDASQGPTFGPVIEIPSDGAFLIEHPYKLLIDKNIADVPWIVGTNEEEGSFVVHLLPLSVSDVFEMFDEIAPEMLDYQNAPYNKKQKITNRIKEYYFKEHGNEDISGLIQLFTDRVIAGTHTAAKLQAKVNKSPVYSYLFGYRGQHSFADYLLQETDHIGPTHGDDVLYYLHGTIAEEILSEADESMKSIFLQWLINYAKTDEPKIDGKEWKRVNGDTVALECLYFDKTGDIHSQIVQDLGANELWSKLSISGYEKFKIKDEL</sequence>